<keyword evidence="1" id="KW-0472">Membrane</keyword>
<organism evidence="2 3">
    <name type="scientific">Massilia varians</name>
    <dbReference type="NCBI Taxonomy" id="457921"/>
    <lineage>
        <taxon>Bacteria</taxon>
        <taxon>Pseudomonadati</taxon>
        <taxon>Pseudomonadota</taxon>
        <taxon>Betaproteobacteria</taxon>
        <taxon>Burkholderiales</taxon>
        <taxon>Oxalobacteraceae</taxon>
        <taxon>Telluria group</taxon>
        <taxon>Massilia</taxon>
    </lineage>
</organism>
<keyword evidence="1" id="KW-1133">Transmembrane helix</keyword>
<feature type="transmembrane region" description="Helical" evidence="1">
    <location>
        <begin position="24"/>
        <end position="44"/>
    </location>
</feature>
<sequence>MSQQINLFNPAFQPQKKVLTSSTMALSLLVLAGGIAALAGYGQVQRASLEAQARAGAVQLERKQARLASVNLDFAPRQKSKELDAQIAEAQAQLLALRDIARVIERGELGDTSGYAGYFKALARQSVSGLWLTGVSVTGGGRDIGIRGRTTDPATVPGYLARLTGEPLMQGKAFASLSISQPAPANAAGAEAAPVSAAPYVEFSLQSRPEEPRK</sequence>
<dbReference type="EMBL" id="AP026966">
    <property type="protein sequence ID" value="BDT58865.1"/>
    <property type="molecule type" value="Genomic_DNA"/>
</dbReference>
<protein>
    <recommendedName>
        <fullName evidence="4">MSHA biogenesis protein MshI</fullName>
    </recommendedName>
</protein>
<gene>
    <name evidence="2" type="ORF">MasN3_23590</name>
</gene>
<name>A0ABM8C6J0_9BURK</name>
<evidence type="ECO:0000256" key="1">
    <source>
        <dbReference type="SAM" id="Phobius"/>
    </source>
</evidence>
<dbReference type="RefSeq" id="WP_281914310.1">
    <property type="nucleotide sequence ID" value="NZ_AP026966.1"/>
</dbReference>
<keyword evidence="3" id="KW-1185">Reference proteome</keyword>
<keyword evidence="1" id="KW-0812">Transmembrane</keyword>
<dbReference type="Proteomes" id="UP001163336">
    <property type="component" value="Chromosome"/>
</dbReference>
<evidence type="ECO:0008006" key="4">
    <source>
        <dbReference type="Google" id="ProtNLM"/>
    </source>
</evidence>
<reference evidence="2" key="1">
    <citation type="submission" date="2022-11" db="EMBL/GenBank/DDBJ databases">
        <title>Isolation and characterization of PLA-degrading bacterium Massilia sp. from Antarctic soil.</title>
        <authorList>
            <person name="Sato K."/>
            <person name="Gomez-Fuentes C."/>
            <person name="Ahmad S.A."/>
            <person name="Zulkharnain A."/>
        </authorList>
    </citation>
    <scope>NUCLEOTIDE SEQUENCE</scope>
    <source>
        <strain evidence="2">N-3</strain>
    </source>
</reference>
<dbReference type="InterPro" id="IPR007813">
    <property type="entry name" value="PilN"/>
</dbReference>
<proteinExistence type="predicted"/>
<dbReference type="Pfam" id="PF05137">
    <property type="entry name" value="PilN"/>
    <property type="match status" value="1"/>
</dbReference>
<evidence type="ECO:0000313" key="2">
    <source>
        <dbReference type="EMBL" id="BDT58865.1"/>
    </source>
</evidence>
<evidence type="ECO:0000313" key="3">
    <source>
        <dbReference type="Proteomes" id="UP001163336"/>
    </source>
</evidence>
<accession>A0ABM8C6J0</accession>